<keyword evidence="6" id="KW-0539">Nucleus</keyword>
<dbReference type="GO" id="GO:0005634">
    <property type="term" value="C:nucleus"/>
    <property type="evidence" value="ECO:0007669"/>
    <property type="project" value="UniProtKB-SubCell"/>
</dbReference>
<evidence type="ECO:0000313" key="10">
    <source>
        <dbReference type="EMBL" id="KAK3935376.1"/>
    </source>
</evidence>
<dbReference type="Gene3D" id="3.30.160.60">
    <property type="entry name" value="Classic Zinc Finger"/>
    <property type="match status" value="1"/>
</dbReference>
<dbReference type="SUPFAM" id="SSF57667">
    <property type="entry name" value="beta-beta-alpha zinc fingers"/>
    <property type="match status" value="1"/>
</dbReference>
<evidence type="ECO:0000313" key="11">
    <source>
        <dbReference type="Proteomes" id="UP001303473"/>
    </source>
</evidence>
<proteinExistence type="predicted"/>
<dbReference type="InterPro" id="IPR057026">
    <property type="entry name" value="Znf-C2H2_ascomycetes"/>
</dbReference>
<evidence type="ECO:0000256" key="6">
    <source>
        <dbReference type="ARBA" id="ARBA00023242"/>
    </source>
</evidence>
<feature type="compositionally biased region" description="Polar residues" evidence="8">
    <location>
        <begin position="386"/>
        <end position="397"/>
    </location>
</feature>
<organism evidence="10 11">
    <name type="scientific">Diplogelasinospora grovesii</name>
    <dbReference type="NCBI Taxonomy" id="303347"/>
    <lineage>
        <taxon>Eukaryota</taxon>
        <taxon>Fungi</taxon>
        <taxon>Dikarya</taxon>
        <taxon>Ascomycota</taxon>
        <taxon>Pezizomycotina</taxon>
        <taxon>Sordariomycetes</taxon>
        <taxon>Sordariomycetidae</taxon>
        <taxon>Sordariales</taxon>
        <taxon>Diplogelasinosporaceae</taxon>
        <taxon>Diplogelasinospora</taxon>
    </lineage>
</organism>
<dbReference type="InterPro" id="IPR050331">
    <property type="entry name" value="Zinc_finger"/>
</dbReference>
<dbReference type="PANTHER" id="PTHR16515">
    <property type="entry name" value="PR DOMAIN ZINC FINGER PROTEIN"/>
    <property type="match status" value="1"/>
</dbReference>
<dbReference type="PROSITE" id="PS00028">
    <property type="entry name" value="ZINC_FINGER_C2H2_1"/>
    <property type="match status" value="1"/>
</dbReference>
<evidence type="ECO:0000256" key="7">
    <source>
        <dbReference type="PROSITE-ProRule" id="PRU00042"/>
    </source>
</evidence>
<evidence type="ECO:0000256" key="4">
    <source>
        <dbReference type="ARBA" id="ARBA00022771"/>
    </source>
</evidence>
<dbReference type="SMART" id="SM00355">
    <property type="entry name" value="ZnF_C2H2"/>
    <property type="match status" value="3"/>
</dbReference>
<keyword evidence="3" id="KW-0677">Repeat</keyword>
<dbReference type="InterPro" id="IPR013087">
    <property type="entry name" value="Znf_C2H2_type"/>
</dbReference>
<comment type="subcellular location">
    <subcellularLocation>
        <location evidence="1">Nucleus</location>
    </subcellularLocation>
</comment>
<evidence type="ECO:0000256" key="3">
    <source>
        <dbReference type="ARBA" id="ARBA00022737"/>
    </source>
</evidence>
<feature type="compositionally biased region" description="Low complexity" evidence="8">
    <location>
        <begin position="31"/>
        <end position="44"/>
    </location>
</feature>
<dbReference type="Proteomes" id="UP001303473">
    <property type="component" value="Unassembled WGS sequence"/>
</dbReference>
<feature type="compositionally biased region" description="Polar residues" evidence="8">
    <location>
        <begin position="257"/>
        <end position="273"/>
    </location>
</feature>
<keyword evidence="4 7" id="KW-0863">Zinc-finger</keyword>
<dbReference type="PANTHER" id="PTHR16515:SF49">
    <property type="entry name" value="GASTRULA ZINC FINGER PROTEIN XLCGF49.1-LIKE-RELATED"/>
    <property type="match status" value="1"/>
</dbReference>
<evidence type="ECO:0000259" key="9">
    <source>
        <dbReference type="PROSITE" id="PS50157"/>
    </source>
</evidence>
<feature type="compositionally biased region" description="Basic and acidic residues" evidence="8">
    <location>
        <begin position="297"/>
        <end position="324"/>
    </location>
</feature>
<feature type="compositionally biased region" description="Low complexity" evidence="8">
    <location>
        <begin position="371"/>
        <end position="385"/>
    </location>
</feature>
<name>A0AAN6S0K5_9PEZI</name>
<sequence>MAIPIHAQSPYGARDFDRDPLPSISSHNDSFPRPFRPSSHSIPFGDRLSPSTASNPMAIRGADNSFVPPPLPPPRFVPIDGPVDPNLQLKEYRRRDDYGSVGSDSFGHSFRRPDVPFKHDFHDEGYQSIDSFRSPDFPSAFGAQTMKTFRPSGDSIDNSMLSKLNRNVRRSALSASFNDVPVTRANHTQLSTLSLPHRSKQSFLDSGFTKSPVLMSATSPRNTPFGHPGSASGAYRSPLGTETSDLERSPVQRTRRMNSGSVPDDVTISTQGSFDMRDEEVGFPDETSRMRSLNIEDQWRERERDRDRDRDRDRERERERERDYYQAGQKRRASSPLSDEIALASDLLRRRDGGVLSRGSPIPRLTVLPQGSVSSVSSAGRSTGSYLSNLSSMTSMGSFGRRSPNALSPGGLSPTDPMSCSSPYEPMSLTTSPRSSVSRSAAAQLPHQRAPSEHTMNGQDTRSLPSPRKLAEIPRNPGSYVAAKMLKMKGPYMCECCPKKPKKFETEEELKLHEAEKQYECSFCGNRFKNKNEAERHQNSLHVRRHSWSCSALTGYERAFHDSTTRPGEADTCGYCGEEFPRTGRNPNQVGGLISDQDWDERIRHLQDVHKFRECNSSKKFYRADHFRQHLKHSHAGTSGKWTNMLENACMIEEDPPVAR</sequence>
<feature type="region of interest" description="Disordered" evidence="8">
    <location>
        <begin position="354"/>
        <end position="474"/>
    </location>
</feature>
<feature type="region of interest" description="Disordered" evidence="8">
    <location>
        <begin position="214"/>
        <end position="337"/>
    </location>
</feature>
<comment type="caution">
    <text evidence="10">The sequence shown here is derived from an EMBL/GenBank/DDBJ whole genome shotgun (WGS) entry which is preliminary data.</text>
</comment>
<evidence type="ECO:0000256" key="2">
    <source>
        <dbReference type="ARBA" id="ARBA00022723"/>
    </source>
</evidence>
<dbReference type="GO" id="GO:0008270">
    <property type="term" value="F:zinc ion binding"/>
    <property type="evidence" value="ECO:0007669"/>
    <property type="project" value="UniProtKB-KW"/>
</dbReference>
<gene>
    <name evidence="10" type="ORF">QBC46DRAFT_346669</name>
</gene>
<feature type="compositionally biased region" description="Pro residues" evidence="8">
    <location>
        <begin position="67"/>
        <end position="76"/>
    </location>
</feature>
<protein>
    <submittedName>
        <fullName evidence="10">Zinc finger and BTB domain-protein 48</fullName>
    </submittedName>
</protein>
<evidence type="ECO:0000256" key="5">
    <source>
        <dbReference type="ARBA" id="ARBA00022833"/>
    </source>
</evidence>
<dbReference type="EMBL" id="MU853926">
    <property type="protein sequence ID" value="KAK3935376.1"/>
    <property type="molecule type" value="Genomic_DNA"/>
</dbReference>
<feature type="compositionally biased region" description="Low complexity" evidence="8">
    <location>
        <begin position="428"/>
        <end position="443"/>
    </location>
</feature>
<dbReference type="InterPro" id="IPR036236">
    <property type="entry name" value="Znf_C2H2_sf"/>
</dbReference>
<feature type="compositionally biased region" description="Polar residues" evidence="8">
    <location>
        <begin position="454"/>
        <end position="464"/>
    </location>
</feature>
<keyword evidence="11" id="KW-1185">Reference proteome</keyword>
<dbReference type="AlphaFoldDB" id="A0AAN6S0K5"/>
<accession>A0AAN6S0K5</accession>
<keyword evidence="2" id="KW-0479">Metal-binding</keyword>
<feature type="domain" description="C2H2-type" evidence="9">
    <location>
        <begin position="519"/>
        <end position="547"/>
    </location>
</feature>
<evidence type="ECO:0000256" key="8">
    <source>
        <dbReference type="SAM" id="MobiDB-lite"/>
    </source>
</evidence>
<dbReference type="PROSITE" id="PS50157">
    <property type="entry name" value="ZINC_FINGER_C2H2_2"/>
    <property type="match status" value="1"/>
</dbReference>
<feature type="region of interest" description="Disordered" evidence="8">
    <location>
        <begin position="1"/>
        <end position="83"/>
    </location>
</feature>
<reference evidence="11" key="1">
    <citation type="journal article" date="2023" name="Mol. Phylogenet. Evol.">
        <title>Genome-scale phylogeny and comparative genomics of the fungal order Sordariales.</title>
        <authorList>
            <person name="Hensen N."/>
            <person name="Bonometti L."/>
            <person name="Westerberg I."/>
            <person name="Brannstrom I.O."/>
            <person name="Guillou S."/>
            <person name="Cros-Aarteil S."/>
            <person name="Calhoun S."/>
            <person name="Haridas S."/>
            <person name="Kuo A."/>
            <person name="Mondo S."/>
            <person name="Pangilinan J."/>
            <person name="Riley R."/>
            <person name="LaButti K."/>
            <person name="Andreopoulos B."/>
            <person name="Lipzen A."/>
            <person name="Chen C."/>
            <person name="Yan M."/>
            <person name="Daum C."/>
            <person name="Ng V."/>
            <person name="Clum A."/>
            <person name="Steindorff A."/>
            <person name="Ohm R.A."/>
            <person name="Martin F."/>
            <person name="Silar P."/>
            <person name="Natvig D.O."/>
            <person name="Lalanne C."/>
            <person name="Gautier V."/>
            <person name="Ament-Velasquez S.L."/>
            <person name="Kruys A."/>
            <person name="Hutchinson M.I."/>
            <person name="Powell A.J."/>
            <person name="Barry K."/>
            <person name="Miller A.N."/>
            <person name="Grigoriev I.V."/>
            <person name="Debuchy R."/>
            <person name="Gladieux P."/>
            <person name="Hiltunen Thoren M."/>
            <person name="Johannesson H."/>
        </authorList>
    </citation>
    <scope>NUCLEOTIDE SEQUENCE [LARGE SCALE GENOMIC DNA]</scope>
    <source>
        <strain evidence="11">CBS 340.73</strain>
    </source>
</reference>
<keyword evidence="5" id="KW-0862">Zinc</keyword>
<evidence type="ECO:0000256" key="1">
    <source>
        <dbReference type="ARBA" id="ARBA00004123"/>
    </source>
</evidence>
<dbReference type="Pfam" id="PF24537">
    <property type="entry name" value="zf-C2H2_fungi"/>
    <property type="match status" value="1"/>
</dbReference>